<keyword evidence="3" id="KW-0732">Signal</keyword>
<accession>A0AAQ1A526</accession>
<evidence type="ECO:0000256" key="5">
    <source>
        <dbReference type="ARBA" id="ARBA00023186"/>
    </source>
</evidence>
<sequence>MRKIMALLLAGAVMPAWAGIYIYGTRIIYPAQKKEITVQLMNEGTRSALVQSWIDDGDTSLPPEKIQVPFVLSPPVVRVIAGSGQQLKIKLLENRLPGDRESLFFLNVLDIPPNSAETEGKNVIKFAMQNRVKFIYRPQGISSVDKNSFSRLRISKSYNGINIKNNSANWITIPEIVGKTKINKETYVLAPWSDKLISTSVGVNHYTVTLIDDHGNYLSEKVKTDR</sequence>
<keyword evidence="5 6" id="KW-0143">Chaperone</keyword>
<evidence type="ECO:0000256" key="2">
    <source>
        <dbReference type="ARBA" id="ARBA00007399"/>
    </source>
</evidence>
<proteinExistence type="inferred from homology"/>
<gene>
    <name evidence="9" type="ORF">EGS84_11735</name>
    <name evidence="8" type="ORF">I5687_00415</name>
</gene>
<evidence type="ECO:0000313" key="8">
    <source>
        <dbReference type="EMBL" id="MBJ9866418.1"/>
    </source>
</evidence>
<feature type="domain" description="Pili assembly chaperone N-terminal" evidence="7">
    <location>
        <begin position="19"/>
        <end position="141"/>
    </location>
</feature>
<dbReference type="PROSITE" id="PS00635">
    <property type="entry name" value="PILI_CHAPERONE"/>
    <property type="match status" value="1"/>
</dbReference>
<evidence type="ECO:0000259" key="7">
    <source>
        <dbReference type="Pfam" id="PF00345"/>
    </source>
</evidence>
<dbReference type="EMBL" id="RKIT01000002">
    <property type="protein sequence ID" value="RSC17565.1"/>
    <property type="molecule type" value="Genomic_DNA"/>
</dbReference>
<dbReference type="AlphaFoldDB" id="A0AAQ1A526"/>
<dbReference type="GO" id="GO:0030288">
    <property type="term" value="C:outer membrane-bounded periplasmic space"/>
    <property type="evidence" value="ECO:0007669"/>
    <property type="project" value="InterPro"/>
</dbReference>
<dbReference type="InterPro" id="IPR013783">
    <property type="entry name" value="Ig-like_fold"/>
</dbReference>
<dbReference type="PANTHER" id="PTHR30251:SF10">
    <property type="entry name" value="FIMBRIAL CHAPERONE YEHC-RELATED"/>
    <property type="match status" value="1"/>
</dbReference>
<dbReference type="InterPro" id="IPR001829">
    <property type="entry name" value="Pili_assmbl_chaperone_bac"/>
</dbReference>
<dbReference type="InterPro" id="IPR008962">
    <property type="entry name" value="PapD-like_sf"/>
</dbReference>
<evidence type="ECO:0000313" key="10">
    <source>
        <dbReference type="Proteomes" id="UP000282299"/>
    </source>
</evidence>
<dbReference type="GO" id="GO:0071555">
    <property type="term" value="P:cell wall organization"/>
    <property type="evidence" value="ECO:0007669"/>
    <property type="project" value="InterPro"/>
</dbReference>
<dbReference type="PRINTS" id="PR00969">
    <property type="entry name" value="CHAPERONPILI"/>
</dbReference>
<dbReference type="InterPro" id="IPR018046">
    <property type="entry name" value="Pili_assmbl_chaperone_CS"/>
</dbReference>
<dbReference type="Gene3D" id="2.60.40.10">
    <property type="entry name" value="Immunoglobulins"/>
    <property type="match status" value="2"/>
</dbReference>
<dbReference type="PANTHER" id="PTHR30251">
    <property type="entry name" value="PILUS ASSEMBLY CHAPERONE"/>
    <property type="match status" value="1"/>
</dbReference>
<dbReference type="SUPFAM" id="SSF49584">
    <property type="entry name" value="Periplasmic chaperone C-domain"/>
    <property type="match status" value="1"/>
</dbReference>
<dbReference type="Pfam" id="PF00345">
    <property type="entry name" value="PapD_N"/>
    <property type="match status" value="1"/>
</dbReference>
<dbReference type="RefSeq" id="WP_058669410.1">
    <property type="nucleotide sequence ID" value="NZ_ABTEQQ020000001.1"/>
</dbReference>
<evidence type="ECO:0000256" key="4">
    <source>
        <dbReference type="ARBA" id="ARBA00022764"/>
    </source>
</evidence>
<organism evidence="9 10">
    <name type="scientific">Citrobacter koseri</name>
    <name type="common">Citrobacter diversus</name>
    <dbReference type="NCBI Taxonomy" id="545"/>
    <lineage>
        <taxon>Bacteria</taxon>
        <taxon>Pseudomonadati</taxon>
        <taxon>Pseudomonadota</taxon>
        <taxon>Gammaproteobacteria</taxon>
        <taxon>Enterobacterales</taxon>
        <taxon>Enterobacteriaceae</taxon>
        <taxon>Citrobacter</taxon>
    </lineage>
</organism>
<name>A0AAQ1A526_CITKO</name>
<dbReference type="SUPFAM" id="SSF49354">
    <property type="entry name" value="PapD-like"/>
    <property type="match status" value="1"/>
</dbReference>
<dbReference type="InterPro" id="IPR050643">
    <property type="entry name" value="Periplasmic_pilus_chap"/>
</dbReference>
<keyword evidence="4" id="KW-0574">Periplasm</keyword>
<comment type="caution">
    <text evidence="9">The sequence shown here is derived from an EMBL/GenBank/DDBJ whole genome shotgun (WGS) entry which is preliminary data.</text>
</comment>
<evidence type="ECO:0000313" key="9">
    <source>
        <dbReference type="EMBL" id="RSC17565.1"/>
    </source>
</evidence>
<dbReference type="Proteomes" id="UP000282299">
    <property type="component" value="Unassembled WGS sequence"/>
</dbReference>
<dbReference type="InterPro" id="IPR036316">
    <property type="entry name" value="Pili_assmbl_chap_C_dom_sf"/>
</dbReference>
<dbReference type="EMBL" id="JADVNV010000001">
    <property type="protein sequence ID" value="MBJ9866418.1"/>
    <property type="molecule type" value="Genomic_DNA"/>
</dbReference>
<protein>
    <submittedName>
        <fullName evidence="9">Fimbrial assembly chaperone</fullName>
    </submittedName>
</protein>
<reference evidence="10" key="1">
    <citation type="submission" date="2018-10" db="EMBL/GenBank/DDBJ databases">
        <title>FDA dAtabase for Regulatory Grade micrObial Sequences (FDA-ARGOS): Supporting development and validation of Infectious Disease Dx tests.</title>
        <authorList>
            <person name="Goldberg B."/>
            <person name="Campos J."/>
            <person name="Tallon L."/>
            <person name="Sadzewicz L."/>
            <person name="Zhao X."/>
            <person name="Vavikolanu K."/>
            <person name="Mehta A."/>
            <person name="Aluvathingal J."/>
            <person name="Nadendla S."/>
            <person name="Geyer C."/>
            <person name="Nandy P."/>
            <person name="Yan Y."/>
            <person name="Sichtig H."/>
        </authorList>
    </citation>
    <scope>NUCLEOTIDE SEQUENCE [LARGE SCALE GENOMIC DNA]</scope>
    <source>
        <strain evidence="10">FDAARGOS_526</strain>
    </source>
</reference>
<evidence type="ECO:0000256" key="1">
    <source>
        <dbReference type="ARBA" id="ARBA00004418"/>
    </source>
</evidence>
<reference evidence="8" key="3">
    <citation type="submission" date="2020-11" db="EMBL/GenBank/DDBJ databases">
        <title>Enhanced detection system for hospital associated transmission using whole genome sequencing surveillance.</title>
        <authorList>
            <person name="Harrison L.H."/>
            <person name="Van Tyne D."/>
            <person name="Marsh J.W."/>
            <person name="Griffith M.P."/>
            <person name="Snyder D.J."/>
            <person name="Cooper V.S."/>
            <person name="Mustapha M."/>
        </authorList>
    </citation>
    <scope>NUCLEOTIDE SEQUENCE</scope>
    <source>
        <strain evidence="8">CB00014</strain>
    </source>
</reference>
<evidence type="ECO:0000256" key="3">
    <source>
        <dbReference type="ARBA" id="ARBA00022729"/>
    </source>
</evidence>
<comment type="subcellular location">
    <subcellularLocation>
        <location evidence="1 6">Periplasm</location>
    </subcellularLocation>
</comment>
<comment type="similarity">
    <text evidence="2 6">Belongs to the periplasmic pilus chaperone family.</text>
</comment>
<dbReference type="Proteomes" id="UP000807555">
    <property type="component" value="Unassembled WGS sequence"/>
</dbReference>
<dbReference type="NCBIfam" id="NF011764">
    <property type="entry name" value="PRK15218.1"/>
    <property type="match status" value="1"/>
</dbReference>
<evidence type="ECO:0000256" key="6">
    <source>
        <dbReference type="RuleBase" id="RU003918"/>
    </source>
</evidence>
<reference evidence="9" key="2">
    <citation type="submission" date="2018-10" db="EMBL/GenBank/DDBJ databases">
        <title>FDA dAtabase for Regulatory Grade micrObial Sequences (FDA-ARGOS): Supporting development and validation of Infectious Disease Dx tests.</title>
        <authorList>
            <person name="Campos J."/>
            <person name="Goldberg B."/>
            <person name="Tallon L.J."/>
            <person name="Sadzewicz L."/>
            <person name="Zhao X."/>
            <person name="Vavikolanu K."/>
            <person name="Mehta A."/>
            <person name="Aluvathingal J."/>
            <person name="Nadendla S."/>
            <person name="Geyer C."/>
            <person name="Nandy P."/>
            <person name="Yan Y."/>
            <person name="Sichtig H."/>
        </authorList>
    </citation>
    <scope>NUCLEOTIDE SEQUENCE</scope>
    <source>
        <strain evidence="9">FDAARGOS_526</strain>
    </source>
</reference>
<dbReference type="InterPro" id="IPR016147">
    <property type="entry name" value="Pili_assmbl_chaperone_N"/>
</dbReference>